<evidence type="ECO:0000256" key="2">
    <source>
        <dbReference type="ARBA" id="ARBA00022771"/>
    </source>
</evidence>
<dbReference type="STRING" id="1754191.A0A1Y1UYI6"/>
<comment type="caution">
    <text evidence="8">The sequence shown here is derived from an EMBL/GenBank/DDBJ whole genome shotgun (WGS) entry which is preliminary data.</text>
</comment>
<evidence type="ECO:0000256" key="1">
    <source>
        <dbReference type="ARBA" id="ARBA00022723"/>
    </source>
</evidence>
<dbReference type="GO" id="GO:0061630">
    <property type="term" value="F:ubiquitin protein ligase activity"/>
    <property type="evidence" value="ECO:0007669"/>
    <property type="project" value="TreeGrafter"/>
</dbReference>
<proteinExistence type="predicted"/>
<reference evidence="8 9" key="2">
    <citation type="submission" date="2016-08" db="EMBL/GenBank/DDBJ databases">
        <title>Pervasive Adenine N6-methylation of Active Genes in Fungi.</title>
        <authorList>
            <consortium name="DOE Joint Genome Institute"/>
            <person name="Mondo S.J."/>
            <person name="Dannebaum R.O."/>
            <person name="Kuo R.C."/>
            <person name="Labutti K."/>
            <person name="Haridas S."/>
            <person name="Kuo A."/>
            <person name="Salamov A."/>
            <person name="Ahrendt S.R."/>
            <person name="Lipzen A."/>
            <person name="Sullivan W."/>
            <person name="Andreopoulos W.B."/>
            <person name="Clum A."/>
            <person name="Lindquist E."/>
            <person name="Daum C."/>
            <person name="Ramamoorthy G.K."/>
            <person name="Gryganskyi A."/>
            <person name="Culley D."/>
            <person name="Magnuson J.K."/>
            <person name="James T.Y."/>
            <person name="O'Malley M.A."/>
            <person name="Stajich J.E."/>
            <person name="Spatafora J.W."/>
            <person name="Visel A."/>
            <person name="Grigoriev I.V."/>
        </authorList>
    </citation>
    <scope>NUCLEOTIDE SEQUENCE [LARGE SCALE GENOMIC DNA]</scope>
    <source>
        <strain evidence="9">finn</strain>
    </source>
</reference>
<dbReference type="InterPro" id="IPR013083">
    <property type="entry name" value="Znf_RING/FYVE/PHD"/>
</dbReference>
<evidence type="ECO:0000256" key="3">
    <source>
        <dbReference type="ARBA" id="ARBA00022833"/>
    </source>
</evidence>
<keyword evidence="6" id="KW-1133">Transmembrane helix</keyword>
<sequence>MENNSFSDVEIIEFTPKYNNYETMDSEEKEKINTSSYSIPTSSMYYNSEEESTDNENINEKNVKPKKQLKITNPDLSSSNSKEKSESIKNMKNQILGNNINISLQNNINDNTPDLSPISNASKILPSNLNSIDNKRKSLSSNKKSDIDTSSIVVEINDEDEEIIDIDNNNINDSFVVIDKQMNNLNAENLKKKLEMAENRISLTTSGGDFTYVNNDQSQIPRSNIDLSMQEKSDIVNTNVKRLTDTTSVPPVFNDQEKIDNNEIDKATADICNAEHKVTIDDDDDDNTCAICLIETQKPTDIENLNKDGSNETVVSPSKEDIDNYECKLHCMHKFHYSCIAQWLERNQNCPICRMEIKHYEIEAIEKRFDISIKVKEEPLPLVVPRYNNSFDFDIVLTPELVKNYMANHMPWINFKAYIYIRFFFFMIGYLALTVFGIVTSILSFLDGHDRFIFASYAIIITLTIGYIIFLVDFLLSIKKRKVLTFMIRTPALSTYFYGIVALLFFILLACMNYYIDSKKTPFTLEKVYQYVIMFFFTVMMIWSCIEAMVCYSIYKENDRRIVDADVSRRNQEIIERSRREEAEERAEFERNFSHLND</sequence>
<dbReference type="PANTHER" id="PTHR15710:SF243">
    <property type="entry name" value="E3 UBIQUITIN-PROTEIN LIGASE PRAJA-2 ISOFORM X1"/>
    <property type="match status" value="1"/>
</dbReference>
<evidence type="ECO:0000313" key="8">
    <source>
        <dbReference type="EMBL" id="ORX43586.1"/>
    </source>
</evidence>
<feature type="compositionally biased region" description="Polar residues" evidence="5">
    <location>
        <begin position="33"/>
        <end position="46"/>
    </location>
</feature>
<dbReference type="SUPFAM" id="SSF57850">
    <property type="entry name" value="RING/U-box"/>
    <property type="match status" value="1"/>
</dbReference>
<name>A0A1Y1UYI6_9FUNG</name>
<dbReference type="PANTHER" id="PTHR15710">
    <property type="entry name" value="E3 UBIQUITIN-PROTEIN LIGASE PRAJA"/>
    <property type="match status" value="1"/>
</dbReference>
<keyword evidence="6" id="KW-0472">Membrane</keyword>
<keyword evidence="3" id="KW-0862">Zinc</keyword>
<evidence type="ECO:0000256" key="5">
    <source>
        <dbReference type="SAM" id="MobiDB-lite"/>
    </source>
</evidence>
<gene>
    <name evidence="8" type="ORF">BCR36DRAFT_406659</name>
</gene>
<accession>A0A1Y1UYI6</accession>
<dbReference type="Gene3D" id="3.30.40.10">
    <property type="entry name" value="Zinc/RING finger domain, C3HC4 (zinc finger)"/>
    <property type="match status" value="1"/>
</dbReference>
<dbReference type="Proteomes" id="UP000193719">
    <property type="component" value="Unassembled WGS sequence"/>
</dbReference>
<evidence type="ECO:0000256" key="6">
    <source>
        <dbReference type="SAM" id="Phobius"/>
    </source>
</evidence>
<dbReference type="Pfam" id="PF13639">
    <property type="entry name" value="zf-RING_2"/>
    <property type="match status" value="1"/>
</dbReference>
<evidence type="ECO:0000259" key="7">
    <source>
        <dbReference type="PROSITE" id="PS50089"/>
    </source>
</evidence>
<dbReference type="GO" id="GO:0016567">
    <property type="term" value="P:protein ubiquitination"/>
    <property type="evidence" value="ECO:0007669"/>
    <property type="project" value="TreeGrafter"/>
</dbReference>
<feature type="transmembrane region" description="Helical" evidence="6">
    <location>
        <begin position="528"/>
        <end position="552"/>
    </location>
</feature>
<keyword evidence="2 4" id="KW-0863">Zinc-finger</keyword>
<evidence type="ECO:0000313" key="9">
    <source>
        <dbReference type="Proteomes" id="UP000193719"/>
    </source>
</evidence>
<keyword evidence="1" id="KW-0479">Metal-binding</keyword>
<protein>
    <recommendedName>
        <fullName evidence="7">RING-type domain-containing protein</fullName>
    </recommendedName>
</protein>
<dbReference type="InterPro" id="IPR001841">
    <property type="entry name" value="Znf_RING"/>
</dbReference>
<dbReference type="EMBL" id="MCFH01000051">
    <property type="protein sequence ID" value="ORX43586.1"/>
    <property type="molecule type" value="Genomic_DNA"/>
</dbReference>
<evidence type="ECO:0000256" key="4">
    <source>
        <dbReference type="PROSITE-ProRule" id="PRU00175"/>
    </source>
</evidence>
<keyword evidence="9" id="KW-1185">Reference proteome</keyword>
<dbReference type="GO" id="GO:0008270">
    <property type="term" value="F:zinc ion binding"/>
    <property type="evidence" value="ECO:0007669"/>
    <property type="project" value="UniProtKB-KW"/>
</dbReference>
<dbReference type="PROSITE" id="PS50089">
    <property type="entry name" value="ZF_RING_2"/>
    <property type="match status" value="1"/>
</dbReference>
<dbReference type="SMART" id="SM00184">
    <property type="entry name" value="RING"/>
    <property type="match status" value="1"/>
</dbReference>
<reference evidence="8 9" key="1">
    <citation type="submission" date="2016-08" db="EMBL/GenBank/DDBJ databases">
        <title>Genomes of anaerobic fungi encode conserved fungal cellulosomes for biomass hydrolysis.</title>
        <authorList>
            <consortium name="DOE Joint Genome Institute"/>
            <person name="Haitjema C.H."/>
            <person name="Gilmore S.P."/>
            <person name="Henske J.K."/>
            <person name="Solomon K.V."/>
            <person name="De Groot R."/>
            <person name="Kuo A."/>
            <person name="Mondo S.J."/>
            <person name="Salamov A.A."/>
            <person name="Labutti K."/>
            <person name="Zhao Z."/>
            <person name="Chiniquy J."/>
            <person name="Barry K."/>
            <person name="Brewer H.M."/>
            <person name="Purvine S.O."/>
            <person name="Wright A.T."/>
            <person name="Boxma B."/>
            <person name="Van Alen T."/>
            <person name="Hackstein J.H."/>
            <person name="Baker S.E."/>
            <person name="Grigoriev I.V."/>
            <person name="O'Malley M.A."/>
        </authorList>
    </citation>
    <scope>NUCLEOTIDE SEQUENCE [LARGE SCALE GENOMIC DNA]</scope>
    <source>
        <strain evidence="9">finn</strain>
    </source>
</reference>
<keyword evidence="6" id="KW-0812">Transmembrane</keyword>
<feature type="domain" description="RING-type" evidence="7">
    <location>
        <begin position="289"/>
        <end position="354"/>
    </location>
</feature>
<dbReference type="GO" id="GO:0005737">
    <property type="term" value="C:cytoplasm"/>
    <property type="evidence" value="ECO:0007669"/>
    <property type="project" value="TreeGrafter"/>
</dbReference>
<feature type="transmembrane region" description="Helical" evidence="6">
    <location>
        <begin position="496"/>
        <end position="516"/>
    </location>
</feature>
<dbReference type="OrthoDB" id="2156879at2759"/>
<feature type="region of interest" description="Disordered" evidence="5">
    <location>
        <begin position="25"/>
        <end position="88"/>
    </location>
</feature>
<feature type="transmembrane region" description="Helical" evidence="6">
    <location>
        <begin position="452"/>
        <end position="476"/>
    </location>
</feature>
<organism evidence="8 9">
    <name type="scientific">Piromyces finnis</name>
    <dbReference type="NCBI Taxonomy" id="1754191"/>
    <lineage>
        <taxon>Eukaryota</taxon>
        <taxon>Fungi</taxon>
        <taxon>Fungi incertae sedis</taxon>
        <taxon>Chytridiomycota</taxon>
        <taxon>Chytridiomycota incertae sedis</taxon>
        <taxon>Neocallimastigomycetes</taxon>
        <taxon>Neocallimastigales</taxon>
        <taxon>Neocallimastigaceae</taxon>
        <taxon>Piromyces</taxon>
    </lineage>
</organism>
<dbReference type="AlphaFoldDB" id="A0A1Y1UYI6"/>
<feature type="transmembrane region" description="Helical" evidence="6">
    <location>
        <begin position="419"/>
        <end position="446"/>
    </location>
</feature>